<dbReference type="GO" id="GO:0005737">
    <property type="term" value="C:cytoplasm"/>
    <property type="evidence" value="ECO:0007669"/>
    <property type="project" value="TreeGrafter"/>
</dbReference>
<keyword evidence="3 5" id="KW-0697">Rotamase</keyword>
<keyword evidence="9" id="KW-1185">Reference proteome</keyword>
<protein>
    <recommendedName>
        <fullName evidence="2 5">peptidylprolyl isomerase</fullName>
        <ecNumber evidence="2 5">5.2.1.8</ecNumber>
    </recommendedName>
</protein>
<feature type="chain" id="PRO_5035755106" description="peptidylprolyl isomerase" evidence="6">
    <location>
        <begin position="20"/>
        <end position="72"/>
    </location>
</feature>
<comment type="caution">
    <text evidence="8">The sequence shown here is derived from an EMBL/GenBank/DDBJ whole genome shotgun (WGS) entry which is preliminary data.</text>
</comment>
<evidence type="ECO:0000256" key="5">
    <source>
        <dbReference type="PROSITE-ProRule" id="PRU00277"/>
    </source>
</evidence>
<evidence type="ECO:0000256" key="4">
    <source>
        <dbReference type="ARBA" id="ARBA00023235"/>
    </source>
</evidence>
<dbReference type="AlphaFoldDB" id="A0A8T0P6Z6"/>
<dbReference type="PROSITE" id="PS50059">
    <property type="entry name" value="FKBP_PPIASE"/>
    <property type="match status" value="1"/>
</dbReference>
<reference evidence="8" key="1">
    <citation type="submission" date="2020-05" db="EMBL/GenBank/DDBJ databases">
        <title>WGS assembly of Panicum virgatum.</title>
        <authorList>
            <person name="Lovell J.T."/>
            <person name="Jenkins J."/>
            <person name="Shu S."/>
            <person name="Juenger T.E."/>
            <person name="Schmutz J."/>
        </authorList>
    </citation>
    <scope>NUCLEOTIDE SEQUENCE</scope>
    <source>
        <strain evidence="8">AP13</strain>
    </source>
</reference>
<dbReference type="InterPro" id="IPR001179">
    <property type="entry name" value="PPIase_FKBP_dom"/>
</dbReference>
<dbReference type="EC" id="5.2.1.8" evidence="2 5"/>
<evidence type="ECO:0000256" key="2">
    <source>
        <dbReference type="ARBA" id="ARBA00013194"/>
    </source>
</evidence>
<feature type="signal peptide" evidence="6">
    <location>
        <begin position="1"/>
        <end position="19"/>
    </location>
</feature>
<evidence type="ECO:0000313" key="9">
    <source>
        <dbReference type="Proteomes" id="UP000823388"/>
    </source>
</evidence>
<feature type="domain" description="PPIase FKBP-type" evidence="7">
    <location>
        <begin position="10"/>
        <end position="51"/>
    </location>
</feature>
<name>A0A8T0P6Z6_PANVG</name>
<evidence type="ECO:0000256" key="6">
    <source>
        <dbReference type="SAM" id="SignalP"/>
    </source>
</evidence>
<gene>
    <name evidence="8" type="ORF">PVAP13_8NG103300</name>
</gene>
<sequence>MLFYVHILLLFLSAPRTQGQQPFSFNIGLGSVIKGWDEGVMTMQVGEVARIQHCKEASGHHGKHRGVTFYLE</sequence>
<dbReference type="Pfam" id="PF00254">
    <property type="entry name" value="FKBP_C"/>
    <property type="match status" value="1"/>
</dbReference>
<evidence type="ECO:0000313" key="8">
    <source>
        <dbReference type="EMBL" id="KAG2557947.1"/>
    </source>
</evidence>
<dbReference type="InterPro" id="IPR046357">
    <property type="entry name" value="PPIase_dom_sf"/>
</dbReference>
<dbReference type="Proteomes" id="UP000823388">
    <property type="component" value="Chromosome 8N"/>
</dbReference>
<dbReference type="Gene3D" id="3.10.50.40">
    <property type="match status" value="1"/>
</dbReference>
<evidence type="ECO:0000256" key="1">
    <source>
        <dbReference type="ARBA" id="ARBA00000971"/>
    </source>
</evidence>
<dbReference type="EMBL" id="CM029052">
    <property type="protein sequence ID" value="KAG2557947.1"/>
    <property type="molecule type" value="Genomic_DNA"/>
</dbReference>
<organism evidence="8 9">
    <name type="scientific">Panicum virgatum</name>
    <name type="common">Blackwell switchgrass</name>
    <dbReference type="NCBI Taxonomy" id="38727"/>
    <lineage>
        <taxon>Eukaryota</taxon>
        <taxon>Viridiplantae</taxon>
        <taxon>Streptophyta</taxon>
        <taxon>Embryophyta</taxon>
        <taxon>Tracheophyta</taxon>
        <taxon>Spermatophyta</taxon>
        <taxon>Magnoliopsida</taxon>
        <taxon>Liliopsida</taxon>
        <taxon>Poales</taxon>
        <taxon>Poaceae</taxon>
        <taxon>PACMAD clade</taxon>
        <taxon>Panicoideae</taxon>
        <taxon>Panicodae</taxon>
        <taxon>Paniceae</taxon>
        <taxon>Panicinae</taxon>
        <taxon>Panicum</taxon>
        <taxon>Panicum sect. Hiantes</taxon>
    </lineage>
</organism>
<dbReference type="PANTHER" id="PTHR10516">
    <property type="entry name" value="PEPTIDYL-PROLYL CIS-TRANS ISOMERASE"/>
    <property type="match status" value="1"/>
</dbReference>
<dbReference type="GO" id="GO:0003755">
    <property type="term" value="F:peptidyl-prolyl cis-trans isomerase activity"/>
    <property type="evidence" value="ECO:0007669"/>
    <property type="project" value="UniProtKB-KW"/>
</dbReference>
<comment type="catalytic activity">
    <reaction evidence="1 5">
        <text>[protein]-peptidylproline (omega=180) = [protein]-peptidylproline (omega=0)</text>
        <dbReference type="Rhea" id="RHEA:16237"/>
        <dbReference type="Rhea" id="RHEA-COMP:10747"/>
        <dbReference type="Rhea" id="RHEA-COMP:10748"/>
        <dbReference type="ChEBI" id="CHEBI:83833"/>
        <dbReference type="ChEBI" id="CHEBI:83834"/>
        <dbReference type="EC" id="5.2.1.8"/>
    </reaction>
</comment>
<dbReference type="PANTHER" id="PTHR10516:SF443">
    <property type="entry name" value="FK506-BINDING PROTEIN 59-RELATED"/>
    <property type="match status" value="1"/>
</dbReference>
<evidence type="ECO:0000259" key="7">
    <source>
        <dbReference type="PROSITE" id="PS50059"/>
    </source>
</evidence>
<dbReference type="SUPFAM" id="SSF54534">
    <property type="entry name" value="FKBP-like"/>
    <property type="match status" value="1"/>
</dbReference>
<accession>A0A8T0P6Z6</accession>
<dbReference type="InterPro" id="IPR050689">
    <property type="entry name" value="FKBP-type_PPIase"/>
</dbReference>
<proteinExistence type="predicted"/>
<keyword evidence="6" id="KW-0732">Signal</keyword>
<evidence type="ECO:0000256" key="3">
    <source>
        <dbReference type="ARBA" id="ARBA00023110"/>
    </source>
</evidence>
<keyword evidence="4 5" id="KW-0413">Isomerase</keyword>